<protein>
    <submittedName>
        <fullName evidence="10">TolC family protein</fullName>
    </submittedName>
</protein>
<keyword evidence="4" id="KW-1134">Transmembrane beta strand</keyword>
<evidence type="ECO:0000256" key="4">
    <source>
        <dbReference type="ARBA" id="ARBA00022452"/>
    </source>
</evidence>
<dbReference type="Gene3D" id="1.20.1600.10">
    <property type="entry name" value="Outer membrane efflux proteins (OEP)"/>
    <property type="match status" value="1"/>
</dbReference>
<comment type="subcellular location">
    <subcellularLocation>
        <location evidence="1">Cell outer membrane</location>
    </subcellularLocation>
</comment>
<dbReference type="EMBL" id="CP089984">
    <property type="protein sequence ID" value="WXB11244.1"/>
    <property type="molecule type" value="Genomic_DNA"/>
</dbReference>
<evidence type="ECO:0000256" key="3">
    <source>
        <dbReference type="ARBA" id="ARBA00022448"/>
    </source>
</evidence>
<organism evidence="10 11">
    <name type="scientific">Pendulispora albinea</name>
    <dbReference type="NCBI Taxonomy" id="2741071"/>
    <lineage>
        <taxon>Bacteria</taxon>
        <taxon>Pseudomonadati</taxon>
        <taxon>Myxococcota</taxon>
        <taxon>Myxococcia</taxon>
        <taxon>Myxococcales</taxon>
        <taxon>Sorangiineae</taxon>
        <taxon>Pendulisporaceae</taxon>
        <taxon>Pendulispora</taxon>
    </lineage>
</organism>
<reference evidence="10 11" key="1">
    <citation type="submission" date="2021-12" db="EMBL/GenBank/DDBJ databases">
        <title>Discovery of the Pendulisporaceae a myxobacterial family with distinct sporulation behavior and unique specialized metabolism.</title>
        <authorList>
            <person name="Garcia R."/>
            <person name="Popoff A."/>
            <person name="Bader C.D."/>
            <person name="Loehr J."/>
            <person name="Walesch S."/>
            <person name="Walt C."/>
            <person name="Boldt J."/>
            <person name="Bunk B."/>
            <person name="Haeckl F.J.F.P.J."/>
            <person name="Gunesch A.P."/>
            <person name="Birkelbach J."/>
            <person name="Nuebel U."/>
            <person name="Pietschmann T."/>
            <person name="Bach T."/>
            <person name="Mueller R."/>
        </authorList>
    </citation>
    <scope>NUCLEOTIDE SEQUENCE [LARGE SCALE GENOMIC DNA]</scope>
    <source>
        <strain evidence="10 11">MSr11954</strain>
    </source>
</reference>
<dbReference type="PANTHER" id="PTHR30026">
    <property type="entry name" value="OUTER MEMBRANE PROTEIN TOLC"/>
    <property type="match status" value="1"/>
</dbReference>
<evidence type="ECO:0000256" key="2">
    <source>
        <dbReference type="ARBA" id="ARBA00007613"/>
    </source>
</evidence>
<keyword evidence="11" id="KW-1185">Reference proteome</keyword>
<evidence type="ECO:0000256" key="7">
    <source>
        <dbReference type="ARBA" id="ARBA00023237"/>
    </source>
</evidence>
<keyword evidence="9" id="KW-0732">Signal</keyword>
<gene>
    <name evidence="10" type="ORF">LZC94_25640</name>
</gene>
<dbReference type="Pfam" id="PF02321">
    <property type="entry name" value="OEP"/>
    <property type="match status" value="2"/>
</dbReference>
<name>A0ABZ2LJY7_9BACT</name>
<proteinExistence type="inferred from homology"/>
<dbReference type="Proteomes" id="UP001370348">
    <property type="component" value="Chromosome"/>
</dbReference>
<keyword evidence="5" id="KW-0812">Transmembrane</keyword>
<evidence type="ECO:0000256" key="9">
    <source>
        <dbReference type="SAM" id="SignalP"/>
    </source>
</evidence>
<evidence type="ECO:0000256" key="5">
    <source>
        <dbReference type="ARBA" id="ARBA00022692"/>
    </source>
</evidence>
<dbReference type="PANTHER" id="PTHR30026:SF20">
    <property type="entry name" value="OUTER MEMBRANE PROTEIN TOLC"/>
    <property type="match status" value="1"/>
</dbReference>
<comment type="similarity">
    <text evidence="2">Belongs to the outer membrane factor (OMF) (TC 1.B.17) family.</text>
</comment>
<keyword evidence="3" id="KW-0813">Transport</keyword>
<keyword evidence="6" id="KW-0472">Membrane</keyword>
<dbReference type="SUPFAM" id="SSF56954">
    <property type="entry name" value="Outer membrane efflux proteins (OEP)"/>
    <property type="match status" value="1"/>
</dbReference>
<evidence type="ECO:0000256" key="6">
    <source>
        <dbReference type="ARBA" id="ARBA00023136"/>
    </source>
</evidence>
<feature type="chain" id="PRO_5047000055" evidence="9">
    <location>
        <begin position="29"/>
        <end position="496"/>
    </location>
</feature>
<feature type="region of interest" description="Disordered" evidence="8">
    <location>
        <begin position="26"/>
        <end position="66"/>
    </location>
</feature>
<evidence type="ECO:0000313" key="11">
    <source>
        <dbReference type="Proteomes" id="UP001370348"/>
    </source>
</evidence>
<feature type="compositionally biased region" description="Pro residues" evidence="8">
    <location>
        <begin position="46"/>
        <end position="66"/>
    </location>
</feature>
<evidence type="ECO:0000256" key="8">
    <source>
        <dbReference type="SAM" id="MobiDB-lite"/>
    </source>
</evidence>
<dbReference type="InterPro" id="IPR051906">
    <property type="entry name" value="TolC-like"/>
</dbReference>
<evidence type="ECO:0000256" key="1">
    <source>
        <dbReference type="ARBA" id="ARBA00004442"/>
    </source>
</evidence>
<sequence length="496" mass="52717">MRQSVRVRSTLALSAIVALATWAPTSYAQQPSKRPPKTPAAQPAAPTTPAPPLNTPLEVPPPPTVNDPMLAPVPPAAKNVGSWEQALDMVRARSTDLRIAFDQVKAAEAQSRVALGSALPTLQGTGAATYNFLTKDQQQIAGLDVTGGTITPRFQSVESPTRGPFLTGSLVAAVPLLSPRAWYGIGTAHATEDFARLSVEDAKRTIALNVANSLIGVVTAERVAELNRIGFRSALERLELAQRRKQLGAATGLDVVRAQQDVESARATLVTGDESLRKTREALGLALGTGEPIGVEPSISLDGIEKSAGTACKPAGSIEERADIAAARQNVVRTERTITDAKYQYSPTITAQSTLSATSVDSNQQNPTWNIQAILSVPFYDGGIRDGQRRAAYAATDQAEQQLVAKRRAAEVDVARARRQVSVATDSRKVAADARQLAAELDRLTRAQYIEGEGTSLDLVIAGSGLRNADVNLALRDFELVQARIVSLLALANCPF</sequence>
<accession>A0ABZ2LJY7</accession>
<keyword evidence="7" id="KW-0998">Cell outer membrane</keyword>
<dbReference type="InterPro" id="IPR003423">
    <property type="entry name" value="OMP_efflux"/>
</dbReference>
<evidence type="ECO:0000313" key="10">
    <source>
        <dbReference type="EMBL" id="WXB11244.1"/>
    </source>
</evidence>
<dbReference type="RefSeq" id="WP_394820860.1">
    <property type="nucleotide sequence ID" value="NZ_CP089984.1"/>
</dbReference>
<feature type="signal peptide" evidence="9">
    <location>
        <begin position="1"/>
        <end position="28"/>
    </location>
</feature>